<evidence type="ECO:0000256" key="7">
    <source>
        <dbReference type="ARBA" id="ARBA00022840"/>
    </source>
</evidence>
<dbReference type="STRING" id="2754.EH55_03560"/>
<gene>
    <name evidence="10" type="primary">nadD</name>
    <name evidence="12" type="ORF">EH55_03560</name>
</gene>
<dbReference type="Pfam" id="PF01467">
    <property type="entry name" value="CTP_transf_like"/>
    <property type="match status" value="1"/>
</dbReference>
<comment type="catalytic activity">
    <reaction evidence="9 10">
        <text>nicotinate beta-D-ribonucleotide + ATP + H(+) = deamido-NAD(+) + diphosphate</text>
        <dbReference type="Rhea" id="RHEA:22860"/>
        <dbReference type="ChEBI" id="CHEBI:15378"/>
        <dbReference type="ChEBI" id="CHEBI:30616"/>
        <dbReference type="ChEBI" id="CHEBI:33019"/>
        <dbReference type="ChEBI" id="CHEBI:57502"/>
        <dbReference type="ChEBI" id="CHEBI:58437"/>
        <dbReference type="EC" id="2.7.7.18"/>
    </reaction>
</comment>
<keyword evidence="7 10" id="KW-0067">ATP-binding</keyword>
<keyword evidence="8 10" id="KW-0520">NAD</keyword>
<dbReference type="EC" id="2.7.7.18" evidence="10"/>
<dbReference type="GO" id="GO:0009435">
    <property type="term" value="P:NAD+ biosynthetic process"/>
    <property type="evidence" value="ECO:0007669"/>
    <property type="project" value="UniProtKB-UniRule"/>
</dbReference>
<evidence type="ECO:0000256" key="10">
    <source>
        <dbReference type="HAMAP-Rule" id="MF_00244"/>
    </source>
</evidence>
<dbReference type="InterPro" id="IPR005248">
    <property type="entry name" value="NadD/NMNAT"/>
</dbReference>
<dbReference type="Gene3D" id="3.40.50.620">
    <property type="entry name" value="HUPs"/>
    <property type="match status" value="1"/>
</dbReference>
<dbReference type="NCBIfam" id="TIGR00125">
    <property type="entry name" value="cyt_tran_rel"/>
    <property type="match status" value="1"/>
</dbReference>
<reference evidence="12 13" key="1">
    <citation type="submission" date="2014-04" db="EMBL/GenBank/DDBJ databases">
        <title>Draft Genome Sequence of Synergistes jonesii.</title>
        <authorList>
            <person name="Coil D.A."/>
            <person name="Eisen J.A."/>
            <person name="Holland-Moritz H.E."/>
        </authorList>
    </citation>
    <scope>NUCLEOTIDE SEQUENCE [LARGE SCALE GENOMIC DNA]</scope>
    <source>
        <strain evidence="12 13">78-1</strain>
    </source>
</reference>
<proteinExistence type="inferred from homology"/>
<comment type="similarity">
    <text evidence="10">Belongs to the NadD family.</text>
</comment>
<dbReference type="InterPro" id="IPR014729">
    <property type="entry name" value="Rossmann-like_a/b/a_fold"/>
</dbReference>
<comment type="caution">
    <text evidence="12">The sequence shown here is derived from an EMBL/GenBank/DDBJ whole genome shotgun (WGS) entry which is preliminary data.</text>
</comment>
<dbReference type="NCBIfam" id="TIGR00482">
    <property type="entry name" value="nicotinate (nicotinamide) nucleotide adenylyltransferase"/>
    <property type="match status" value="1"/>
</dbReference>
<keyword evidence="5 10" id="KW-0548">Nucleotidyltransferase</keyword>
<evidence type="ECO:0000256" key="2">
    <source>
        <dbReference type="ARBA" id="ARBA00005019"/>
    </source>
</evidence>
<dbReference type="InterPro" id="IPR004821">
    <property type="entry name" value="Cyt_trans-like"/>
</dbReference>
<dbReference type="NCBIfam" id="NF000840">
    <property type="entry name" value="PRK00071.1-3"/>
    <property type="match status" value="1"/>
</dbReference>
<dbReference type="PANTHER" id="PTHR39321:SF3">
    <property type="entry name" value="PHOSPHOPANTETHEINE ADENYLYLTRANSFERASE"/>
    <property type="match status" value="1"/>
</dbReference>
<dbReference type="GO" id="GO:0004515">
    <property type="term" value="F:nicotinate-nucleotide adenylyltransferase activity"/>
    <property type="evidence" value="ECO:0007669"/>
    <property type="project" value="UniProtKB-UniRule"/>
</dbReference>
<keyword evidence="13" id="KW-1185">Reference proteome</keyword>
<dbReference type="EMBL" id="JMKI01000026">
    <property type="protein sequence ID" value="KEJ92546.1"/>
    <property type="molecule type" value="Genomic_DNA"/>
</dbReference>
<organism evidence="12 13">
    <name type="scientific">Synergistes jonesii</name>
    <dbReference type="NCBI Taxonomy" id="2754"/>
    <lineage>
        <taxon>Bacteria</taxon>
        <taxon>Thermotogati</taxon>
        <taxon>Synergistota</taxon>
        <taxon>Synergistia</taxon>
        <taxon>Synergistales</taxon>
        <taxon>Synergistaceae</taxon>
        <taxon>Synergistes</taxon>
    </lineage>
</organism>
<comment type="pathway">
    <text evidence="2 10">Cofactor biosynthesis; NAD(+) biosynthesis; deamido-NAD(+) from nicotinate D-ribonucleotide: step 1/1.</text>
</comment>
<dbReference type="UniPathway" id="UPA00253">
    <property type="reaction ID" value="UER00332"/>
</dbReference>
<dbReference type="GO" id="GO:0005524">
    <property type="term" value="F:ATP binding"/>
    <property type="evidence" value="ECO:0007669"/>
    <property type="project" value="UniProtKB-KW"/>
</dbReference>
<dbReference type="SUPFAM" id="SSF52374">
    <property type="entry name" value="Nucleotidylyl transferase"/>
    <property type="match status" value="1"/>
</dbReference>
<evidence type="ECO:0000256" key="9">
    <source>
        <dbReference type="ARBA" id="ARBA00048721"/>
    </source>
</evidence>
<evidence type="ECO:0000256" key="5">
    <source>
        <dbReference type="ARBA" id="ARBA00022695"/>
    </source>
</evidence>
<dbReference type="HAMAP" id="MF_00244">
    <property type="entry name" value="NaMN_adenylyltr"/>
    <property type="match status" value="1"/>
</dbReference>
<accession>A0A073ISX7</accession>
<dbReference type="Proteomes" id="UP000027665">
    <property type="component" value="Unassembled WGS sequence"/>
</dbReference>
<name>A0A073ISX7_9BACT</name>
<dbReference type="PANTHER" id="PTHR39321">
    <property type="entry name" value="NICOTINATE-NUCLEOTIDE ADENYLYLTRANSFERASE-RELATED"/>
    <property type="match status" value="1"/>
</dbReference>
<dbReference type="AlphaFoldDB" id="A0A073ISX7"/>
<evidence type="ECO:0000256" key="3">
    <source>
        <dbReference type="ARBA" id="ARBA00022642"/>
    </source>
</evidence>
<evidence type="ECO:0000259" key="11">
    <source>
        <dbReference type="Pfam" id="PF01467"/>
    </source>
</evidence>
<evidence type="ECO:0000256" key="8">
    <source>
        <dbReference type="ARBA" id="ARBA00023027"/>
    </source>
</evidence>
<keyword evidence="3 10" id="KW-0662">Pyridine nucleotide biosynthesis</keyword>
<evidence type="ECO:0000256" key="1">
    <source>
        <dbReference type="ARBA" id="ARBA00002324"/>
    </source>
</evidence>
<dbReference type="CDD" id="cd02165">
    <property type="entry name" value="NMNAT"/>
    <property type="match status" value="1"/>
</dbReference>
<sequence>MQDKVERSVMAERRKIGIMGGTFDPIHNGHLLAADEAHAALGLSEVIFVPTGQPPHKGKQHVTSAEDRYIMAELATVNCPYFSVSRVEIDRAGKSYTIDTLRTLRAMPEYEGVLFYFITGLDAVLDIVSWKNPEEIMQLCRFVAVSRYGYTHKRMEELPQDLRERIIPLEIPLLAISSTELRERIKTGRSIKFMVPTAVERFIRKKSLYIN</sequence>
<evidence type="ECO:0000313" key="13">
    <source>
        <dbReference type="Proteomes" id="UP000027665"/>
    </source>
</evidence>
<keyword evidence="6 10" id="KW-0547">Nucleotide-binding</keyword>
<keyword evidence="4 10" id="KW-0808">Transferase</keyword>
<dbReference type="eggNOG" id="COG1057">
    <property type="taxonomic scope" value="Bacteria"/>
</dbReference>
<protein>
    <recommendedName>
        <fullName evidence="10">Probable nicotinate-nucleotide adenylyltransferase</fullName>
        <ecNumber evidence="10">2.7.7.18</ecNumber>
    </recommendedName>
    <alternativeName>
        <fullName evidence="10">Deamido-NAD(+) diphosphorylase</fullName>
    </alternativeName>
    <alternativeName>
        <fullName evidence="10">Deamido-NAD(+) pyrophosphorylase</fullName>
    </alternativeName>
    <alternativeName>
        <fullName evidence="10">Nicotinate mononucleotide adenylyltransferase</fullName>
        <shortName evidence="10">NaMN adenylyltransferase</shortName>
    </alternativeName>
</protein>
<evidence type="ECO:0000256" key="4">
    <source>
        <dbReference type="ARBA" id="ARBA00022679"/>
    </source>
</evidence>
<evidence type="ECO:0000313" key="12">
    <source>
        <dbReference type="EMBL" id="KEJ92546.1"/>
    </source>
</evidence>
<comment type="function">
    <text evidence="1 10">Catalyzes the reversible adenylation of nicotinate mononucleotide (NaMN) to nicotinic acid adenine dinucleotide (NaAD).</text>
</comment>
<evidence type="ECO:0000256" key="6">
    <source>
        <dbReference type="ARBA" id="ARBA00022741"/>
    </source>
</evidence>
<feature type="domain" description="Cytidyltransferase-like" evidence="11">
    <location>
        <begin position="18"/>
        <end position="184"/>
    </location>
</feature>